<name>A0A833PKA3_BURL3</name>
<evidence type="ECO:0000313" key="1">
    <source>
        <dbReference type="EMBL" id="KAF1033813.1"/>
    </source>
</evidence>
<dbReference type="Proteomes" id="UP000467522">
    <property type="component" value="Unassembled WGS sequence"/>
</dbReference>
<dbReference type="EMBL" id="WNDV01000027">
    <property type="protein sequence ID" value="KAF1033813.1"/>
    <property type="molecule type" value="Genomic_DNA"/>
</dbReference>
<accession>A0A833PKA3</accession>
<dbReference type="AlphaFoldDB" id="A0A833PKA3"/>
<sequence length="174" mass="19730">MEGRGNITAISQIFDWKKFSRDVIESYGSLESPDYSFVNAYLAGAKHPGVRQFLEENYDFSEDTDPNTDVSYGYVLRGAAEDSLFRLSLVGPYYYLSSLSPDGSQQLPSLDLPSDDDRRLLLKRMEEMGMIFTPAEVLSRRLVFGNQSSSLYSILYCYEGEPSWIEGWKTGHLS</sequence>
<evidence type="ECO:0000313" key="2">
    <source>
        <dbReference type="Proteomes" id="UP000467522"/>
    </source>
</evidence>
<proteinExistence type="predicted"/>
<gene>
    <name evidence="1" type="ORF">GAK33_06158</name>
</gene>
<protein>
    <submittedName>
        <fullName evidence="1">Uncharacterized protein</fullName>
    </submittedName>
</protein>
<comment type="caution">
    <text evidence="1">The sequence shown here is derived from an EMBL/GenBank/DDBJ whole genome shotgun (WGS) entry which is preliminary data.</text>
</comment>
<reference evidence="2" key="1">
    <citation type="journal article" date="2020" name="MBio">
        <title>Horizontal gene transfer to a defensive symbiont with a reduced genome amongst a multipartite beetle microbiome.</title>
        <authorList>
            <person name="Waterworth S.C."/>
            <person name="Florez L.V."/>
            <person name="Rees E.R."/>
            <person name="Hertweck C."/>
            <person name="Kaltenpoth M."/>
            <person name="Kwan J.C."/>
        </authorList>
    </citation>
    <scope>NUCLEOTIDE SEQUENCE [LARGE SCALE GENOMIC DNA]</scope>
</reference>
<organism evidence="1 2">
    <name type="scientific">Burkholderia lata (strain ATCC 17760 / DSM 23089 / LMG 22485 / NCIMB 9086 / R18194 / 383)</name>
    <dbReference type="NCBI Taxonomy" id="482957"/>
    <lineage>
        <taxon>Bacteria</taxon>
        <taxon>Pseudomonadati</taxon>
        <taxon>Pseudomonadota</taxon>
        <taxon>Betaproteobacteria</taxon>
        <taxon>Burkholderiales</taxon>
        <taxon>Burkholderiaceae</taxon>
        <taxon>Burkholderia</taxon>
        <taxon>Burkholderia cepacia complex</taxon>
    </lineage>
</organism>